<feature type="binding site" evidence="3">
    <location>
        <position position="633"/>
    </location>
    <ligand>
        <name>Zn(2+)</name>
        <dbReference type="ChEBI" id="CHEBI:29105"/>
        <label>2</label>
    </ligand>
</feature>
<reference evidence="5" key="1">
    <citation type="journal article" date="2022" name="IScience">
        <title>Evolution of zygomycete secretomes and the origins of terrestrial fungal ecologies.</title>
        <authorList>
            <person name="Chang Y."/>
            <person name="Wang Y."/>
            <person name="Mondo S."/>
            <person name="Ahrendt S."/>
            <person name="Andreopoulos W."/>
            <person name="Barry K."/>
            <person name="Beard J."/>
            <person name="Benny G.L."/>
            <person name="Blankenship S."/>
            <person name="Bonito G."/>
            <person name="Cuomo C."/>
            <person name="Desiro A."/>
            <person name="Gervers K.A."/>
            <person name="Hundley H."/>
            <person name="Kuo A."/>
            <person name="LaButti K."/>
            <person name="Lang B.F."/>
            <person name="Lipzen A."/>
            <person name="O'Donnell K."/>
            <person name="Pangilinan J."/>
            <person name="Reynolds N."/>
            <person name="Sandor L."/>
            <person name="Smith M.E."/>
            <person name="Tsang A."/>
            <person name="Grigoriev I.V."/>
            <person name="Stajich J.E."/>
            <person name="Spatafora J.W."/>
        </authorList>
    </citation>
    <scope>NUCLEOTIDE SEQUENCE</scope>
    <source>
        <strain evidence="5">RSA 2281</strain>
    </source>
</reference>
<dbReference type="CDD" id="cd16012">
    <property type="entry name" value="ALP"/>
    <property type="match status" value="1"/>
</dbReference>
<dbReference type="SUPFAM" id="SSF53649">
    <property type="entry name" value="Alkaline phosphatase-like"/>
    <property type="match status" value="1"/>
</dbReference>
<dbReference type="PANTHER" id="PTHR11596">
    <property type="entry name" value="ALKALINE PHOSPHATASE"/>
    <property type="match status" value="1"/>
</dbReference>
<evidence type="ECO:0000256" key="4">
    <source>
        <dbReference type="RuleBase" id="RU003946"/>
    </source>
</evidence>
<dbReference type="Proteomes" id="UP001209540">
    <property type="component" value="Unassembled WGS sequence"/>
</dbReference>
<dbReference type="GO" id="GO:0046872">
    <property type="term" value="F:metal ion binding"/>
    <property type="evidence" value="ECO:0007669"/>
    <property type="project" value="UniProtKB-KW"/>
</dbReference>
<dbReference type="Pfam" id="PF00245">
    <property type="entry name" value="Alk_phosphatase"/>
    <property type="match status" value="1"/>
</dbReference>
<feature type="binding site" evidence="3">
    <location>
        <position position="301"/>
    </location>
    <ligand>
        <name>Mg(2+)</name>
        <dbReference type="ChEBI" id="CHEBI:18420"/>
    </ligand>
</feature>
<feature type="active site" description="Phosphoserine intermediate" evidence="2">
    <location>
        <position position="241"/>
    </location>
</feature>
<feature type="binding site" evidence="3">
    <location>
        <position position="510"/>
    </location>
    <ligand>
        <name>Zn(2+)</name>
        <dbReference type="ChEBI" id="CHEBI:29105"/>
        <label>2</label>
    </ligand>
</feature>
<feature type="binding site" evidence="3">
    <location>
        <position position="191"/>
    </location>
    <ligand>
        <name>Mg(2+)</name>
        <dbReference type="ChEBI" id="CHEBI:18420"/>
    </ligand>
</feature>
<evidence type="ECO:0000256" key="2">
    <source>
        <dbReference type="PIRSR" id="PIRSR601952-1"/>
    </source>
</evidence>
<keyword evidence="3" id="KW-0862">Zinc</keyword>
<dbReference type="PANTHER" id="PTHR11596:SF72">
    <property type="entry name" value="ALKALINE PHOSPHATASE"/>
    <property type="match status" value="1"/>
</dbReference>
<accession>A0AAD5PEK2</accession>
<evidence type="ECO:0000256" key="1">
    <source>
        <dbReference type="ARBA" id="ARBA00012647"/>
    </source>
</evidence>
<protein>
    <recommendedName>
        <fullName evidence="1">alkaline phosphatase</fullName>
        <ecNumber evidence="1">3.1.3.1</ecNumber>
    </recommendedName>
</protein>
<feature type="binding site" evidence="3">
    <location>
        <position position="191"/>
    </location>
    <ligand>
        <name>Zn(2+)</name>
        <dbReference type="ChEBI" id="CHEBI:29105"/>
        <label>2</label>
    </ligand>
</feature>
<dbReference type="AlphaFoldDB" id="A0AAD5PEK2"/>
<evidence type="ECO:0000313" key="5">
    <source>
        <dbReference type="EMBL" id="KAI9264892.1"/>
    </source>
</evidence>
<dbReference type="InterPro" id="IPR001952">
    <property type="entry name" value="Alkaline_phosphatase"/>
</dbReference>
<evidence type="ECO:0000313" key="6">
    <source>
        <dbReference type="Proteomes" id="UP001209540"/>
    </source>
</evidence>
<dbReference type="GO" id="GO:0004035">
    <property type="term" value="F:alkaline phosphatase activity"/>
    <property type="evidence" value="ECO:0007669"/>
    <property type="project" value="UniProtKB-EC"/>
</dbReference>
<keyword evidence="6" id="KW-1185">Reference proteome</keyword>
<reference evidence="5" key="2">
    <citation type="submission" date="2023-02" db="EMBL/GenBank/DDBJ databases">
        <authorList>
            <consortium name="DOE Joint Genome Institute"/>
            <person name="Mondo S.J."/>
            <person name="Chang Y."/>
            <person name="Wang Y."/>
            <person name="Ahrendt S."/>
            <person name="Andreopoulos W."/>
            <person name="Barry K."/>
            <person name="Beard J."/>
            <person name="Benny G.L."/>
            <person name="Blankenship S."/>
            <person name="Bonito G."/>
            <person name="Cuomo C."/>
            <person name="Desiro A."/>
            <person name="Gervers K.A."/>
            <person name="Hundley H."/>
            <person name="Kuo A."/>
            <person name="LaButti K."/>
            <person name="Lang B.F."/>
            <person name="Lipzen A."/>
            <person name="O'Donnell K."/>
            <person name="Pangilinan J."/>
            <person name="Reynolds N."/>
            <person name="Sandor L."/>
            <person name="Smith M.W."/>
            <person name="Tsang A."/>
            <person name="Grigoriev I.V."/>
            <person name="Stajich J.E."/>
            <person name="Spatafora J.W."/>
        </authorList>
    </citation>
    <scope>NUCLEOTIDE SEQUENCE</scope>
    <source>
        <strain evidence="5">RSA 2281</strain>
    </source>
</reference>
<dbReference type="EMBL" id="JAIXMP010000011">
    <property type="protein sequence ID" value="KAI9264892.1"/>
    <property type="molecule type" value="Genomic_DNA"/>
</dbReference>
<feature type="binding site" evidence="3">
    <location>
        <position position="303"/>
    </location>
    <ligand>
        <name>Mg(2+)</name>
        <dbReference type="ChEBI" id="CHEBI:18420"/>
    </ligand>
</feature>
<feature type="binding site" evidence="3">
    <location>
        <position position="469"/>
    </location>
    <ligand>
        <name>Zn(2+)</name>
        <dbReference type="ChEBI" id="CHEBI:29105"/>
        <label>2</label>
    </ligand>
</feature>
<feature type="binding site" evidence="3">
    <location>
        <position position="465"/>
    </location>
    <ligand>
        <name>Zn(2+)</name>
        <dbReference type="ChEBI" id="CHEBI:29105"/>
        <label>2</label>
    </ligand>
</feature>
<evidence type="ECO:0000256" key="3">
    <source>
        <dbReference type="PIRSR" id="PIRSR601952-2"/>
    </source>
</evidence>
<comment type="caution">
    <text evidence="5">The sequence shown here is derived from an EMBL/GenBank/DDBJ whole genome shotgun (WGS) entry which is preliminary data.</text>
</comment>
<comment type="cofactor">
    <cofactor evidence="3">
        <name>Zn(2+)</name>
        <dbReference type="ChEBI" id="CHEBI:29105"/>
    </cofactor>
    <text evidence="3">Binds 2 Zn(2+) ions.</text>
</comment>
<comment type="similarity">
    <text evidence="4">Belongs to the alkaline phosphatase family.</text>
</comment>
<feature type="binding site" evidence="3">
    <location>
        <position position="460"/>
    </location>
    <ligand>
        <name>Mg(2+)</name>
        <dbReference type="ChEBI" id="CHEBI:18420"/>
    </ligand>
</feature>
<sequence length="685" mass="76612">MVSSYLVPTRTYAGRPGVYERQNDPVGQYPRLGACPDEHACIFPPDVTQFLPGAYFDLRVELHAYDKNTNHPAPAPFQHFETTIRREDGPWMDVNDFFGIVENKQPALEYWNFTWADSAQVFYAEPLGTNKKPIDVNVSSRVWRKLKFDEPGTYDVSVRYSPTEAYTVRYSVVQPRKPKRKAKNAILFIADGCNIGMITAARAIARKHTSGKFVEGLLTFEDFDNLGHIITHSIDGLVTDSCNSASAYATGQKTSIKALGAYVDSSKSHFDNPKMEQITELIRRRQPGKSIGIVTTANVQDATPAAFYAHSRTKKVPEAITDQIVHGVPQWVLGDNQGVAPDVLMGGGAEYFKGEKSLNGTDYYALLRDKYQYQVVMDKHQLKDYHDQDKLLGIFRTGLLDVWLERNVYVNNTVNNGAAPDLSGADASGSDQPGLDDMTLKALEVLKKRGGEDGFFLMAEAAAVDKRLHNLDFPRAYAELIEMDMTIKKTIEWLKNNGEYEDTLILFTADHSHAFDVFGTVDQNLMDSQSSSKDMRYAVGVYERSGWPGYINQDPYGFPDNWDPRIALAGGSNNGPDHFEAWKLSDRPREATILQDEDNEMVSYANKADKAGGYGKGLLWNGNVPVKYDTEVHSMADVAIYSNGPGSDLFKKTIENWSVFFKMTEALGLQEYPTATDNNNSEKKL</sequence>
<dbReference type="InterPro" id="IPR017850">
    <property type="entry name" value="Alkaline_phosphatase_core_sf"/>
</dbReference>
<name>A0AAD5PEK2_9FUNG</name>
<keyword evidence="3" id="KW-0479">Metal-binding</keyword>
<feature type="binding site" evidence="3">
    <location>
        <position position="511"/>
    </location>
    <ligand>
        <name>Zn(2+)</name>
        <dbReference type="ChEBI" id="CHEBI:29105"/>
        <label>2</label>
    </ligand>
</feature>
<dbReference type="EC" id="3.1.3.1" evidence="1"/>
<dbReference type="PRINTS" id="PR00113">
    <property type="entry name" value="ALKPHPHTASE"/>
</dbReference>
<comment type="cofactor">
    <cofactor evidence="3">
        <name>Mg(2+)</name>
        <dbReference type="ChEBI" id="CHEBI:18420"/>
    </cofactor>
    <text evidence="3">Binds 1 Mg(2+) ion.</text>
</comment>
<keyword evidence="3" id="KW-0460">Magnesium</keyword>
<gene>
    <name evidence="5" type="ORF">BDA99DRAFT_546713</name>
</gene>
<proteinExistence type="inferred from homology"/>
<organism evidence="5 6">
    <name type="scientific">Phascolomyces articulosus</name>
    <dbReference type="NCBI Taxonomy" id="60185"/>
    <lineage>
        <taxon>Eukaryota</taxon>
        <taxon>Fungi</taxon>
        <taxon>Fungi incertae sedis</taxon>
        <taxon>Mucoromycota</taxon>
        <taxon>Mucoromycotina</taxon>
        <taxon>Mucoromycetes</taxon>
        <taxon>Mucorales</taxon>
        <taxon>Lichtheimiaceae</taxon>
        <taxon>Phascolomyces</taxon>
    </lineage>
</organism>
<dbReference type="Gene3D" id="3.40.720.10">
    <property type="entry name" value="Alkaline Phosphatase, subunit A"/>
    <property type="match status" value="2"/>
</dbReference>
<dbReference type="SMART" id="SM00098">
    <property type="entry name" value="alkPPc"/>
    <property type="match status" value="1"/>
</dbReference>